<dbReference type="Gene3D" id="3.40.640.10">
    <property type="entry name" value="Type I PLP-dependent aspartate aminotransferase-like (Major domain)"/>
    <property type="match status" value="1"/>
</dbReference>
<evidence type="ECO:0000256" key="3">
    <source>
        <dbReference type="RuleBase" id="RU003560"/>
    </source>
</evidence>
<evidence type="ECO:0000256" key="1">
    <source>
        <dbReference type="ARBA" id="ARBA00001933"/>
    </source>
</evidence>
<dbReference type="InterPro" id="IPR015422">
    <property type="entry name" value="PyrdxlP-dep_Trfase_small"/>
</dbReference>
<comment type="similarity">
    <text evidence="3">Belongs to the class-III pyridoxal-phosphate-dependent aminotransferase family.</text>
</comment>
<keyword evidence="4" id="KW-0032">Aminotransferase</keyword>
<comment type="caution">
    <text evidence="4">The sequence shown here is derived from an EMBL/GenBank/DDBJ whole genome shotgun (WGS) entry which is preliminary data.</text>
</comment>
<dbReference type="InterPro" id="IPR015424">
    <property type="entry name" value="PyrdxlP-dep_Trfase"/>
</dbReference>
<sequence length="466" mass="50437">MTNSTASNSNVSSTLCAGIDWQRGQQLREQERATFLKNNPKSCALAERAGQHLLFGVPMHWMTDWSTPFSLTVNTANGATLSDADGHRYVDFCLGDTGAMFGHSPAPVAKALAKQASEGYTSMMASEDAVIVAEELARRFELPVWQFALSASDANRFVIRWIRAATGRSKILVFNGCYHGTVDDVFVDLVDGKPKQRDSLLGQVTDLTANTVVVEFNDLVALEKALAQEDVACVLAEPVMTNIGMVLPAPGYWEAARKIIQRYGTQLVIDETHTISSGPGGYAVLNGLKPDAIVLGKPIGGGVPCAVYGFTKELAQRVEQAKRHAPPGHSGVGTTLTANMLTMAAMRANLTEVMTDAAYQKMLALAGQLAVGLRAVIADNKLPWCVTQVGARTEFQFCSQPPINGSAAELILDSELEKIVHLFLLNRGILITPFHNMMLVCPQTTEDDIAHFLNVFNQCLRLLKSA</sequence>
<dbReference type="RefSeq" id="WP_133330533.1">
    <property type="nucleotide sequence ID" value="NZ_SMYL01000011.1"/>
</dbReference>
<comment type="cofactor">
    <cofactor evidence="1">
        <name>pyridoxal 5'-phosphate</name>
        <dbReference type="ChEBI" id="CHEBI:597326"/>
    </cofactor>
</comment>
<keyword evidence="4" id="KW-0808">Transferase</keyword>
<dbReference type="GO" id="GO:0008483">
    <property type="term" value="F:transaminase activity"/>
    <property type="evidence" value="ECO:0007669"/>
    <property type="project" value="UniProtKB-KW"/>
</dbReference>
<dbReference type="Proteomes" id="UP000294829">
    <property type="component" value="Unassembled WGS sequence"/>
</dbReference>
<dbReference type="Pfam" id="PF00202">
    <property type="entry name" value="Aminotran_3"/>
    <property type="match status" value="1"/>
</dbReference>
<dbReference type="Gene3D" id="3.90.1150.10">
    <property type="entry name" value="Aspartate Aminotransferase, domain 1"/>
    <property type="match status" value="1"/>
</dbReference>
<name>A0A4R5VUF9_9BURK</name>
<dbReference type="GO" id="GO:0030170">
    <property type="term" value="F:pyridoxal phosphate binding"/>
    <property type="evidence" value="ECO:0007669"/>
    <property type="project" value="InterPro"/>
</dbReference>
<gene>
    <name evidence="4" type="ORF">E2I14_16420</name>
</gene>
<dbReference type="SUPFAM" id="SSF53383">
    <property type="entry name" value="PLP-dependent transferases"/>
    <property type="match status" value="1"/>
</dbReference>
<keyword evidence="2 3" id="KW-0663">Pyridoxal phosphate</keyword>
<dbReference type="InterPro" id="IPR005814">
    <property type="entry name" value="Aminotrans_3"/>
</dbReference>
<dbReference type="AlphaFoldDB" id="A0A4R5VUF9"/>
<evidence type="ECO:0000313" key="4">
    <source>
        <dbReference type="EMBL" id="TDK62588.1"/>
    </source>
</evidence>
<dbReference type="PANTHER" id="PTHR43713:SF3">
    <property type="entry name" value="GLUTAMATE-1-SEMIALDEHYDE 2,1-AMINOMUTASE 1, CHLOROPLASTIC-RELATED"/>
    <property type="match status" value="1"/>
</dbReference>
<dbReference type="OrthoDB" id="3398487at2"/>
<protein>
    <submittedName>
        <fullName evidence="4">Aspartate aminotransferase family protein</fullName>
    </submittedName>
</protein>
<reference evidence="4 5" key="1">
    <citation type="submission" date="2019-03" db="EMBL/GenBank/DDBJ databases">
        <title>Sapientia aquatica gen. nov., sp. nov., isolated from a crater lake.</title>
        <authorList>
            <person name="Felfoldi T."/>
            <person name="Szabo A."/>
            <person name="Toth E."/>
            <person name="Schumann P."/>
            <person name="Keki Z."/>
            <person name="Marialigeti K."/>
            <person name="Mathe I."/>
        </authorList>
    </citation>
    <scope>NUCLEOTIDE SEQUENCE [LARGE SCALE GENOMIC DNA]</scope>
    <source>
        <strain evidence="4 5">SA-152</strain>
    </source>
</reference>
<accession>A0A4R5VUF9</accession>
<organism evidence="4 5">
    <name type="scientific">Sapientia aquatica</name>
    <dbReference type="NCBI Taxonomy" id="1549640"/>
    <lineage>
        <taxon>Bacteria</taxon>
        <taxon>Pseudomonadati</taxon>
        <taxon>Pseudomonadota</taxon>
        <taxon>Betaproteobacteria</taxon>
        <taxon>Burkholderiales</taxon>
        <taxon>Oxalobacteraceae</taxon>
        <taxon>Sapientia</taxon>
    </lineage>
</organism>
<keyword evidence="5" id="KW-1185">Reference proteome</keyword>
<evidence type="ECO:0000313" key="5">
    <source>
        <dbReference type="Proteomes" id="UP000294829"/>
    </source>
</evidence>
<dbReference type="EMBL" id="SMYL01000011">
    <property type="protein sequence ID" value="TDK62588.1"/>
    <property type="molecule type" value="Genomic_DNA"/>
</dbReference>
<evidence type="ECO:0000256" key="2">
    <source>
        <dbReference type="ARBA" id="ARBA00022898"/>
    </source>
</evidence>
<dbReference type="NCBIfam" id="NF005453">
    <property type="entry name" value="PRK07046.1"/>
    <property type="match status" value="1"/>
</dbReference>
<dbReference type="InterPro" id="IPR015421">
    <property type="entry name" value="PyrdxlP-dep_Trfase_major"/>
</dbReference>
<proteinExistence type="inferred from homology"/>
<dbReference type="PANTHER" id="PTHR43713">
    <property type="entry name" value="GLUTAMATE-1-SEMIALDEHYDE 2,1-AMINOMUTASE"/>
    <property type="match status" value="1"/>
</dbReference>